<dbReference type="RefSeq" id="WP_123016012.1">
    <property type="nucleotide sequence ID" value="NZ_AP024911.1"/>
</dbReference>
<dbReference type="InterPro" id="IPR000160">
    <property type="entry name" value="GGDEF_dom"/>
</dbReference>
<gene>
    <name evidence="4" type="primary">cas10</name>
    <name evidence="4" type="ORF">ACFODT_03130</name>
</gene>
<name>A0ABV7C478_9VIBR</name>
<reference evidence="5" key="1">
    <citation type="journal article" date="2019" name="Int. J. Syst. Evol. Microbiol.">
        <title>The Global Catalogue of Microorganisms (GCM) 10K type strain sequencing project: providing services to taxonomists for standard genome sequencing and annotation.</title>
        <authorList>
            <consortium name="The Broad Institute Genomics Platform"/>
            <consortium name="The Broad Institute Genome Sequencing Center for Infectious Disease"/>
            <person name="Wu L."/>
            <person name="Ma J."/>
        </authorList>
    </citation>
    <scope>NUCLEOTIDE SEQUENCE [LARGE SCALE GENOMIC DNA]</scope>
    <source>
        <strain evidence="5">KCTC 62784</strain>
    </source>
</reference>
<dbReference type="PROSITE" id="PS50887">
    <property type="entry name" value="GGDEF"/>
    <property type="match status" value="1"/>
</dbReference>
<comment type="caution">
    <text evidence="4">The sequence shown here is derived from an EMBL/GenBank/DDBJ whole genome shotgun (WGS) entry which is preliminary data.</text>
</comment>
<evidence type="ECO:0000256" key="2">
    <source>
        <dbReference type="ARBA" id="ARBA00023118"/>
    </source>
</evidence>
<dbReference type="InterPro" id="IPR024615">
    <property type="entry name" value="CRISPR-assoc_Cmr2_N"/>
</dbReference>
<feature type="domain" description="GGDEF" evidence="3">
    <location>
        <begin position="326"/>
        <end position="469"/>
    </location>
</feature>
<dbReference type="Pfam" id="PF22335">
    <property type="entry name" value="Cas10-Cmr2_palm2"/>
    <property type="match status" value="1"/>
</dbReference>
<evidence type="ECO:0000313" key="4">
    <source>
        <dbReference type="EMBL" id="MFC3022822.1"/>
    </source>
</evidence>
<dbReference type="InterPro" id="IPR043128">
    <property type="entry name" value="Rev_trsase/Diguanyl_cyclase"/>
</dbReference>
<dbReference type="Proteomes" id="UP001595384">
    <property type="component" value="Unassembled WGS sequence"/>
</dbReference>
<evidence type="ECO:0000313" key="5">
    <source>
        <dbReference type="Proteomes" id="UP001595384"/>
    </source>
</evidence>
<dbReference type="Gene3D" id="3.30.70.2220">
    <property type="entry name" value="CRISPR-Cas system, Cmr2 subunit, D1 domain, cysteine cluster"/>
    <property type="match status" value="1"/>
</dbReference>
<dbReference type="InterPro" id="IPR038242">
    <property type="entry name" value="Cmr2_N"/>
</dbReference>
<proteinExistence type="predicted"/>
<evidence type="ECO:0000256" key="1">
    <source>
        <dbReference type="ARBA" id="ARBA00022741"/>
    </source>
</evidence>
<organism evidence="4 5">
    <name type="scientific">Vibrio zhugei</name>
    <dbReference type="NCBI Taxonomy" id="2479546"/>
    <lineage>
        <taxon>Bacteria</taxon>
        <taxon>Pseudomonadati</taxon>
        <taxon>Pseudomonadota</taxon>
        <taxon>Gammaproteobacteria</taxon>
        <taxon>Vibrionales</taxon>
        <taxon>Vibrionaceae</taxon>
        <taxon>Vibrio</taxon>
    </lineage>
</organism>
<dbReference type="Pfam" id="PF12469">
    <property type="entry name" value="Cmr2_N"/>
    <property type="match status" value="1"/>
</dbReference>
<keyword evidence="1" id="KW-0547">Nucleotide-binding</keyword>
<dbReference type="EMBL" id="JBHRSE010000024">
    <property type="protein sequence ID" value="MFC3022822.1"/>
    <property type="molecule type" value="Genomic_DNA"/>
</dbReference>
<dbReference type="SUPFAM" id="SSF55073">
    <property type="entry name" value="Nucleotide cyclase"/>
    <property type="match status" value="1"/>
</dbReference>
<keyword evidence="5" id="KW-1185">Reference proteome</keyword>
<dbReference type="Gene3D" id="3.30.70.270">
    <property type="match status" value="1"/>
</dbReference>
<dbReference type="InterPro" id="IPR013407">
    <property type="entry name" value="CRISPR-assoc_prot_Cmr2"/>
</dbReference>
<dbReference type="NCBIfam" id="TIGR02577">
    <property type="entry name" value="cas_TM1794_Cmr2"/>
    <property type="match status" value="1"/>
</dbReference>
<dbReference type="InterPro" id="IPR054767">
    <property type="entry name" value="Cas10-Cmr2_palm2"/>
</dbReference>
<protein>
    <submittedName>
        <fullName evidence="4">Type III-B CRISPR-associated protein Cas10/Cmr2</fullName>
    </submittedName>
</protein>
<keyword evidence="2" id="KW-0051">Antiviral defense</keyword>
<sequence>MEYLVAISIGPVQSFIEAGRRSQDLWCGSWLLSEVSRAVALNLHQAQSRCLVFPSPEHPDIDLLPQDPDSNQKTEANIANVIRAVIKADNSEQVRRIVDDAKLAAKERLDDIIEQVREEKLLGFHVDWARFEQQQNDILETYAAWVKLESNQYGKASKRLGKLLAARKQTKDFLPIKDTKLGLFKSTLDGANNTLTEQSRSNPDHQHQLRLSEREELDILGLIKRKAGHFEQFTPFSRVVAEPWLQSLSSEQLENLKTCYQPLVDEAKLATPVKGNKERYQAFPFDGEYLFASRIEQEKELDETIKTNLLQCLSDLVKDNKGAPAPYGVLLKADGDHMGKLLSEAKETADSIAISKALHKFATEVRSVVRQHGGHAIYTGGDDVLAFLPLNTALVCAQELKNMFAETMEDVIEQRNLVVKTSPTLSVGLAVGHFVQPMRQLRHRAIQAEKLAKGNGLEKPRNALAIHLGIRSGHEITWRCRWDEEPTLHALKAFVAGFKNGLMPTRIMQEVLAMSQRLKWTQDAEKVDKETGEGIRLSEMERMLARASFAHQYTQAQLEQVDQYDEPPKEKSKRTLGQQVALLKQQLRQQAQAQPLDELANMLRIARWLSAKTSTDLAAGESE</sequence>
<evidence type="ECO:0000259" key="3">
    <source>
        <dbReference type="PROSITE" id="PS50887"/>
    </source>
</evidence>
<accession>A0ABV7C478</accession>
<dbReference type="InterPro" id="IPR029787">
    <property type="entry name" value="Nucleotide_cyclase"/>
</dbReference>